<name>A0A0D0UR43_9ACTN</name>
<dbReference type="EMBL" id="JXSX01000003">
    <property type="protein sequence ID" value="KIR61317.1"/>
    <property type="molecule type" value="Genomic_DNA"/>
</dbReference>
<feature type="region of interest" description="Disordered" evidence="1">
    <location>
        <begin position="1"/>
        <end position="22"/>
    </location>
</feature>
<evidence type="ECO:0000313" key="3">
    <source>
        <dbReference type="Proteomes" id="UP000032254"/>
    </source>
</evidence>
<dbReference type="PATRIC" id="fig|47853.6.peg.5624"/>
<protein>
    <submittedName>
        <fullName evidence="2">Uncharacterized protein</fullName>
    </submittedName>
</protein>
<comment type="caution">
    <text evidence="2">The sequence shown here is derived from an EMBL/GenBank/DDBJ whole genome shotgun (WGS) entry which is preliminary data.</text>
</comment>
<evidence type="ECO:0000256" key="1">
    <source>
        <dbReference type="SAM" id="MobiDB-lite"/>
    </source>
</evidence>
<sequence length="96" mass="10649">MEEMLAAEDPPRVTDVATSSDAQGGTIEVEAFVEAEKEGNAVDWLVDAFTSARASIESRRPTNQRYLEYRKQILYIEYLNDGQPSPPEETPGGRGE</sequence>
<proteinExistence type="predicted"/>
<dbReference type="GeneID" id="301307644"/>
<reference evidence="2 3" key="1">
    <citation type="submission" date="2015-01" db="EMBL/GenBank/DDBJ databases">
        <title>Sequencing and annotation of Micromonospora carbonacea strain JXNU-1 genome.</title>
        <authorList>
            <person name="Long Z."/>
            <person name="Huang Y."/>
            <person name="Jiang Y."/>
        </authorList>
    </citation>
    <scope>NUCLEOTIDE SEQUENCE [LARGE SCALE GENOMIC DNA]</scope>
    <source>
        <strain evidence="2 3">JXNU-1</strain>
    </source>
</reference>
<dbReference type="AlphaFoldDB" id="A0A0D0UR43"/>
<dbReference type="RefSeq" id="WP_043968151.1">
    <property type="nucleotide sequence ID" value="NZ_JXSX01000003.1"/>
</dbReference>
<organism evidence="2 3">
    <name type="scientific">Micromonospora haikouensis</name>
    <dbReference type="NCBI Taxonomy" id="686309"/>
    <lineage>
        <taxon>Bacteria</taxon>
        <taxon>Bacillati</taxon>
        <taxon>Actinomycetota</taxon>
        <taxon>Actinomycetes</taxon>
        <taxon>Micromonosporales</taxon>
        <taxon>Micromonosporaceae</taxon>
        <taxon>Micromonospora</taxon>
    </lineage>
</organism>
<accession>A0A0D0UR43</accession>
<keyword evidence="3" id="KW-1185">Reference proteome</keyword>
<evidence type="ECO:0000313" key="2">
    <source>
        <dbReference type="EMBL" id="KIR61317.1"/>
    </source>
</evidence>
<gene>
    <name evidence="2" type="ORF">TK50_26840</name>
</gene>
<dbReference type="Proteomes" id="UP000032254">
    <property type="component" value="Unassembled WGS sequence"/>
</dbReference>